<dbReference type="OrthoDB" id="9761586at2"/>
<evidence type="ECO:0000313" key="2">
    <source>
        <dbReference type="EMBL" id="TNC07300.1"/>
    </source>
</evidence>
<dbReference type="GO" id="GO:0017168">
    <property type="term" value="F:5-oxoprolinase (ATP-hydrolyzing) activity"/>
    <property type="evidence" value="ECO:0007669"/>
    <property type="project" value="TreeGrafter"/>
</dbReference>
<dbReference type="EMBL" id="VDDA01000037">
    <property type="protein sequence ID" value="TNC07300.1"/>
    <property type="molecule type" value="Genomic_DNA"/>
</dbReference>
<name>A0A5C4L8S2_9HYPH</name>
<feature type="domain" description="Hydantoinase B/oxoprolinase" evidence="1">
    <location>
        <begin position="12"/>
        <end position="537"/>
    </location>
</feature>
<sequence>MASPDIRALPVDAARFEVVKNALLSAAEEMKIVLAKTAYSPLLKMAGDYSCGIFDVRGNMVAQGPDLPVHLGSMPDSVRSVVAAFPEPDAGDVYIHNDPYHGGSHLPDVNVVVPAFHDGRLLGYGCVRAHWPDVGSATPGSYGAVTEIYGEGLRMPPTRIYVGGVPDPNVENLIFANVRAPAERIGDLRAQVAANRRAVLRLQGLAAKYGTGELLRIMDSILDYSEAMMRAALRRIPDGTSVLVDTIDGDGIVEPGDTEDKVFRVKVAITKAGDGIVVDFDGSDGRVSGPMNAPLTVTRSGVYAALKNILDPGSLIPPNSGAWRPVDVRAPEGCCVNAAEPAAVTYANHEMSVRVADMIFAAMHHLAPETTLAGSHGTGGVAIFGGTDYRTGETFISYEVTKGGFGARPIKDGINGVSTPTGNMMNTPVEILEMSFPLRVEEYRLVADTGGAGKWRGGLAAKRTWRILERDVQCATCCDRTITAPYGLAGGQPGSIGLLHLEMPDGTMKRLQGKGAFLAPAGSKLHFQLPGAGGYGEARERDPALIERDLAAGYVTPEAAARDYGYVAPPSRPLAAE</sequence>
<dbReference type="GO" id="GO:0005829">
    <property type="term" value="C:cytosol"/>
    <property type="evidence" value="ECO:0007669"/>
    <property type="project" value="TreeGrafter"/>
</dbReference>
<reference evidence="2 3" key="1">
    <citation type="submission" date="2019-06" db="EMBL/GenBank/DDBJ databases">
        <title>Genome of Methylobacterium sp. 17Sr1-39.</title>
        <authorList>
            <person name="Seo T."/>
        </authorList>
    </citation>
    <scope>NUCLEOTIDE SEQUENCE [LARGE SCALE GENOMIC DNA]</scope>
    <source>
        <strain evidence="2 3">17Sr1-39</strain>
    </source>
</reference>
<comment type="caution">
    <text evidence="2">The sequence shown here is derived from an EMBL/GenBank/DDBJ whole genome shotgun (WGS) entry which is preliminary data.</text>
</comment>
<dbReference type="PANTHER" id="PTHR11365">
    <property type="entry name" value="5-OXOPROLINASE RELATED"/>
    <property type="match status" value="1"/>
</dbReference>
<dbReference type="RefSeq" id="WP_139040220.1">
    <property type="nucleotide sequence ID" value="NZ_VDDA01000037.1"/>
</dbReference>
<dbReference type="PANTHER" id="PTHR11365:SF23">
    <property type="entry name" value="HYPOTHETICAL 5-OXOPROLINASE (EUROFUNG)-RELATED"/>
    <property type="match status" value="1"/>
</dbReference>
<keyword evidence="3" id="KW-1185">Reference proteome</keyword>
<dbReference type="Pfam" id="PF02538">
    <property type="entry name" value="Hydantoinase_B"/>
    <property type="match status" value="1"/>
</dbReference>
<organism evidence="2 3">
    <name type="scientific">Methylobacterium terricola</name>
    <dbReference type="NCBI Taxonomy" id="2583531"/>
    <lineage>
        <taxon>Bacteria</taxon>
        <taxon>Pseudomonadati</taxon>
        <taxon>Pseudomonadota</taxon>
        <taxon>Alphaproteobacteria</taxon>
        <taxon>Hyphomicrobiales</taxon>
        <taxon>Methylobacteriaceae</taxon>
        <taxon>Methylobacterium</taxon>
    </lineage>
</organism>
<accession>A0A5C4L8S2</accession>
<evidence type="ECO:0000313" key="3">
    <source>
        <dbReference type="Proteomes" id="UP000305267"/>
    </source>
</evidence>
<dbReference type="InterPro" id="IPR045079">
    <property type="entry name" value="Oxoprolinase-like"/>
</dbReference>
<protein>
    <submittedName>
        <fullName evidence="2">Hydantoinase B/oxoprolinase family protein</fullName>
    </submittedName>
</protein>
<gene>
    <name evidence="2" type="ORF">FF100_32805</name>
</gene>
<evidence type="ECO:0000259" key="1">
    <source>
        <dbReference type="Pfam" id="PF02538"/>
    </source>
</evidence>
<dbReference type="AlphaFoldDB" id="A0A5C4L8S2"/>
<proteinExistence type="predicted"/>
<dbReference type="GO" id="GO:0006749">
    <property type="term" value="P:glutathione metabolic process"/>
    <property type="evidence" value="ECO:0007669"/>
    <property type="project" value="TreeGrafter"/>
</dbReference>
<dbReference type="Proteomes" id="UP000305267">
    <property type="component" value="Unassembled WGS sequence"/>
</dbReference>
<dbReference type="InterPro" id="IPR003692">
    <property type="entry name" value="Hydantoinase_B"/>
</dbReference>